<comment type="caution">
    <text evidence="2">The sequence shown here is derived from an EMBL/GenBank/DDBJ whole genome shotgun (WGS) entry which is preliminary data.</text>
</comment>
<dbReference type="InterPro" id="IPR054232">
    <property type="entry name" value="DUF6957"/>
</dbReference>
<gene>
    <name evidence="2" type="ORF">L2725_20030</name>
</gene>
<evidence type="ECO:0000313" key="2">
    <source>
        <dbReference type="EMBL" id="MCL2916033.1"/>
    </source>
</evidence>
<dbReference type="Proteomes" id="UP001202831">
    <property type="component" value="Unassembled WGS sequence"/>
</dbReference>
<sequence>MTKSMSLHQYNQHVGGLMNPSFEDQLRIIDSTLNTPGEDTSYGCPENAIDIMKARCLELFPGKPFRVGKSWTIWDLTHNDEVIATVLYVRNVLEDPTLKFAPGNWVKSTRLISLADDALFETPNTVYIMVGDGDRKRVAAELYFKIV</sequence>
<dbReference type="RefSeq" id="WP_249250589.1">
    <property type="nucleotide sequence ID" value="NZ_JAKIKT010000010.1"/>
</dbReference>
<evidence type="ECO:0000259" key="1">
    <source>
        <dbReference type="Pfam" id="PF22275"/>
    </source>
</evidence>
<reference evidence="2 3" key="1">
    <citation type="submission" date="2022-01" db="EMBL/GenBank/DDBJ databases">
        <title>Whole genome-based taxonomy of the Shewanellaceae.</title>
        <authorList>
            <person name="Martin-Rodriguez A.J."/>
        </authorList>
    </citation>
    <scope>NUCLEOTIDE SEQUENCE [LARGE SCALE GENOMIC DNA]</scope>
    <source>
        <strain evidence="2 3">DSM 21332</strain>
    </source>
</reference>
<dbReference type="EMBL" id="JAKIKT010000010">
    <property type="protein sequence ID" value="MCL2916033.1"/>
    <property type="molecule type" value="Genomic_DNA"/>
</dbReference>
<protein>
    <recommendedName>
        <fullName evidence="1">DUF6957 domain-containing protein</fullName>
    </recommendedName>
</protein>
<organism evidence="2 3">
    <name type="scientific">Shewanella corallii</name>
    <dbReference type="NCBI Taxonomy" id="560080"/>
    <lineage>
        <taxon>Bacteria</taxon>
        <taxon>Pseudomonadati</taxon>
        <taxon>Pseudomonadota</taxon>
        <taxon>Gammaproteobacteria</taxon>
        <taxon>Alteromonadales</taxon>
        <taxon>Shewanellaceae</taxon>
        <taxon>Shewanella</taxon>
    </lineage>
</organism>
<keyword evidence="3" id="KW-1185">Reference proteome</keyword>
<dbReference type="Pfam" id="PF22275">
    <property type="entry name" value="DUF6957"/>
    <property type="match status" value="1"/>
</dbReference>
<proteinExistence type="predicted"/>
<accession>A0ABT0NC27</accession>
<evidence type="ECO:0000313" key="3">
    <source>
        <dbReference type="Proteomes" id="UP001202831"/>
    </source>
</evidence>
<name>A0ABT0NC27_9GAMM</name>
<feature type="domain" description="DUF6957" evidence="1">
    <location>
        <begin position="43"/>
        <end position="143"/>
    </location>
</feature>